<feature type="transmembrane region" description="Helical" evidence="7">
    <location>
        <begin position="191"/>
        <end position="212"/>
    </location>
</feature>
<feature type="transmembrane region" description="Helical" evidence="7">
    <location>
        <begin position="21"/>
        <end position="47"/>
    </location>
</feature>
<evidence type="ECO:0000256" key="5">
    <source>
        <dbReference type="ARBA" id="ARBA00022989"/>
    </source>
</evidence>
<dbReference type="AlphaFoldDB" id="A0A1G2KKI5"/>
<keyword evidence="6 7" id="KW-0472">Membrane</keyword>
<feature type="transmembrane region" description="Helical" evidence="7">
    <location>
        <begin position="314"/>
        <end position="338"/>
    </location>
</feature>
<evidence type="ECO:0000256" key="4">
    <source>
        <dbReference type="ARBA" id="ARBA00022692"/>
    </source>
</evidence>
<feature type="transmembrane region" description="Helical" evidence="7">
    <location>
        <begin position="350"/>
        <end position="369"/>
    </location>
</feature>
<comment type="similarity">
    <text evidence="2">Belongs to the polysaccharide synthase family.</text>
</comment>
<dbReference type="InterPro" id="IPR002797">
    <property type="entry name" value="Polysacc_synth"/>
</dbReference>
<dbReference type="Proteomes" id="UP000179023">
    <property type="component" value="Unassembled WGS sequence"/>
</dbReference>
<keyword evidence="5 7" id="KW-1133">Transmembrane helix</keyword>
<dbReference type="GO" id="GO:0005886">
    <property type="term" value="C:plasma membrane"/>
    <property type="evidence" value="ECO:0007669"/>
    <property type="project" value="UniProtKB-SubCell"/>
</dbReference>
<feature type="transmembrane region" description="Helical" evidence="7">
    <location>
        <begin position="130"/>
        <end position="150"/>
    </location>
</feature>
<reference evidence="8 9" key="1">
    <citation type="journal article" date="2016" name="Nat. Commun.">
        <title>Thousands of microbial genomes shed light on interconnected biogeochemical processes in an aquifer system.</title>
        <authorList>
            <person name="Anantharaman K."/>
            <person name="Brown C.T."/>
            <person name="Hug L.A."/>
            <person name="Sharon I."/>
            <person name="Castelle C.J."/>
            <person name="Probst A.J."/>
            <person name="Thomas B.C."/>
            <person name="Singh A."/>
            <person name="Wilkins M.J."/>
            <person name="Karaoz U."/>
            <person name="Brodie E.L."/>
            <person name="Williams K.H."/>
            <person name="Hubbard S.S."/>
            <person name="Banfield J.F."/>
        </authorList>
    </citation>
    <scope>NUCLEOTIDE SEQUENCE [LARGE SCALE GENOMIC DNA]</scope>
</reference>
<organism evidence="8 9">
    <name type="scientific">Candidatus Sungbacteria bacterium RIFCSPHIGHO2_02_FULL_47_11</name>
    <dbReference type="NCBI Taxonomy" id="1802270"/>
    <lineage>
        <taxon>Bacteria</taxon>
        <taxon>Candidatus Sungiibacteriota</taxon>
    </lineage>
</organism>
<evidence type="ECO:0000256" key="1">
    <source>
        <dbReference type="ARBA" id="ARBA00004651"/>
    </source>
</evidence>
<keyword evidence="4 7" id="KW-0812">Transmembrane</keyword>
<feature type="transmembrane region" description="Helical" evidence="7">
    <location>
        <begin position="401"/>
        <end position="418"/>
    </location>
</feature>
<accession>A0A1G2KKI5</accession>
<name>A0A1G2KKI5_9BACT</name>
<feature type="transmembrane region" description="Helical" evidence="7">
    <location>
        <begin position="376"/>
        <end position="395"/>
    </location>
</feature>
<evidence type="ECO:0000313" key="9">
    <source>
        <dbReference type="Proteomes" id="UP000179023"/>
    </source>
</evidence>
<evidence type="ECO:0000256" key="3">
    <source>
        <dbReference type="ARBA" id="ARBA00022475"/>
    </source>
</evidence>
<evidence type="ECO:0000256" key="2">
    <source>
        <dbReference type="ARBA" id="ARBA00007430"/>
    </source>
</evidence>
<sequence>MTVIDYRNDTDSSFGVKIVEGGLWLSGGAFVVRLIGLATVVVILSTLSVREYGIYKLVLAAFGFLASFFIGGFDPLIVNDLARERGEGRFGRVKRLFVEYSSIKIVVGVAFFLLTFFGSSFVGRWYESEVIPFLRTISFLFLLVAFERPLNLLFNVNLKFRLMSLFTVVEEAAKLVLILILVVWAKRGVEGLVIAYVASTAVALLIFMPYGLRMAYSLLKHQASKESVLWFLARAHGKWGIASRYVVEAQKSVSPWLVQVFVGPEAVGLYSLAEGLYGQITSLVPISNLLTPLIPRELGNKERVRNVLLYGIKYGTVAFGIIAVASFFVMPVLVQWAFPHYVPSMPLFRVMAIAFLTTAAAGVVNTILFAYREQKILFFLILVRLLVLMVSSSLLLMWLGVIGMAIAFVLTAIFFVWIRYYSMKRAAPEICVPLGEFFRFTKEDRRFIRTAWNVLLSRVSRLFIPR</sequence>
<feature type="transmembrane region" description="Helical" evidence="7">
    <location>
        <begin position="162"/>
        <end position="185"/>
    </location>
</feature>
<protein>
    <recommendedName>
        <fullName evidence="10">Polysaccharide biosynthesis protein C-terminal domain-containing protein</fullName>
    </recommendedName>
</protein>
<dbReference type="STRING" id="1802270.A3C07_02850"/>
<dbReference type="PANTHER" id="PTHR30250:SF10">
    <property type="entry name" value="LIPOPOLYSACCHARIDE BIOSYNTHESIS PROTEIN WZXC"/>
    <property type="match status" value="1"/>
</dbReference>
<gene>
    <name evidence="8" type="ORF">A3C07_02850</name>
</gene>
<evidence type="ECO:0008006" key="10">
    <source>
        <dbReference type="Google" id="ProtNLM"/>
    </source>
</evidence>
<feature type="transmembrane region" description="Helical" evidence="7">
    <location>
        <begin position="53"/>
        <end position="77"/>
    </location>
</feature>
<feature type="transmembrane region" description="Helical" evidence="7">
    <location>
        <begin position="97"/>
        <end position="118"/>
    </location>
</feature>
<evidence type="ECO:0000313" key="8">
    <source>
        <dbReference type="EMBL" id="OGZ99944.1"/>
    </source>
</evidence>
<keyword evidence="3" id="KW-1003">Cell membrane</keyword>
<evidence type="ECO:0000256" key="7">
    <source>
        <dbReference type="SAM" id="Phobius"/>
    </source>
</evidence>
<dbReference type="InterPro" id="IPR050833">
    <property type="entry name" value="Poly_Biosynth_Transport"/>
</dbReference>
<comment type="caution">
    <text evidence="8">The sequence shown here is derived from an EMBL/GenBank/DDBJ whole genome shotgun (WGS) entry which is preliminary data.</text>
</comment>
<dbReference type="PANTHER" id="PTHR30250">
    <property type="entry name" value="PST FAMILY PREDICTED COLANIC ACID TRANSPORTER"/>
    <property type="match status" value="1"/>
</dbReference>
<comment type="subcellular location">
    <subcellularLocation>
        <location evidence="1">Cell membrane</location>
        <topology evidence="1">Multi-pass membrane protein</topology>
    </subcellularLocation>
</comment>
<evidence type="ECO:0000256" key="6">
    <source>
        <dbReference type="ARBA" id="ARBA00023136"/>
    </source>
</evidence>
<dbReference type="EMBL" id="MHQI01000030">
    <property type="protein sequence ID" value="OGZ99944.1"/>
    <property type="molecule type" value="Genomic_DNA"/>
</dbReference>
<dbReference type="Pfam" id="PF01943">
    <property type="entry name" value="Polysacc_synt"/>
    <property type="match status" value="1"/>
</dbReference>
<proteinExistence type="inferred from homology"/>